<name>A0A0R2MXN0_9LACO</name>
<dbReference type="Pfam" id="PF03483">
    <property type="entry name" value="B3_4"/>
    <property type="match status" value="1"/>
</dbReference>
<dbReference type="GO" id="GO:0004826">
    <property type="term" value="F:phenylalanine-tRNA ligase activity"/>
    <property type="evidence" value="ECO:0007669"/>
    <property type="project" value="InterPro"/>
</dbReference>
<dbReference type="InterPro" id="IPR020825">
    <property type="entry name" value="Phe-tRNA_synthase-like_B3/B4"/>
</dbReference>
<dbReference type="EMBL" id="JQCE01000005">
    <property type="protein sequence ID" value="KRO18414.1"/>
    <property type="molecule type" value="Genomic_DNA"/>
</dbReference>
<organism evidence="2 3">
    <name type="scientific">Lacticaseibacillus saniviri JCM 17471 = DSM 24301</name>
    <dbReference type="NCBI Taxonomy" id="1293598"/>
    <lineage>
        <taxon>Bacteria</taxon>
        <taxon>Bacillati</taxon>
        <taxon>Bacillota</taxon>
        <taxon>Bacilli</taxon>
        <taxon>Lactobacillales</taxon>
        <taxon>Lactobacillaceae</taxon>
        <taxon>Lacticaseibacillus</taxon>
    </lineage>
</organism>
<dbReference type="InterPro" id="IPR005146">
    <property type="entry name" value="B3/B4_tRNA-bd"/>
</dbReference>
<dbReference type="GO" id="GO:0003723">
    <property type="term" value="F:RNA binding"/>
    <property type="evidence" value="ECO:0007669"/>
    <property type="project" value="InterPro"/>
</dbReference>
<dbReference type="Gene3D" id="3.50.40.10">
    <property type="entry name" value="Phenylalanyl-trna Synthetase, Chain B, domain 3"/>
    <property type="match status" value="1"/>
</dbReference>
<sequence>MIKIELTTEIPAQVSLICTEITFKNQANAPALWTECLNPLLAQIEQQDTLETIRENPTIQATKRVYKALGKDPARFRPSSDSLWRRAAKGQGLYQVNALVDLNNAVSLLTHLPFGSYDLDKVTAPLRLTVGQADQTYPGIGKKAIDLNHLMVLADSVGPFGSPTSDSTRAMITETTQHALIVGYGFAQSTGQQAVIQQEVATMVTQYLMDAKIVQQWIV</sequence>
<dbReference type="AlphaFoldDB" id="A0A0R2MXN0"/>
<dbReference type="Proteomes" id="UP000050969">
    <property type="component" value="Unassembled WGS sequence"/>
</dbReference>
<comment type="caution">
    <text evidence="2">The sequence shown here is derived from an EMBL/GenBank/DDBJ whole genome shotgun (WGS) entry which is preliminary data.</text>
</comment>
<proteinExistence type="predicted"/>
<evidence type="ECO:0000259" key="1">
    <source>
        <dbReference type="SMART" id="SM00873"/>
    </source>
</evidence>
<protein>
    <recommendedName>
        <fullName evidence="1">B3/B4 tRNA-binding domain-containing protein</fullName>
    </recommendedName>
</protein>
<dbReference type="RefSeq" id="WP_225426393.1">
    <property type="nucleotide sequence ID" value="NZ_JQCE01000005.1"/>
</dbReference>
<evidence type="ECO:0000313" key="2">
    <source>
        <dbReference type="EMBL" id="KRO18414.1"/>
    </source>
</evidence>
<dbReference type="SUPFAM" id="SSF56037">
    <property type="entry name" value="PheT/TilS domain"/>
    <property type="match status" value="1"/>
</dbReference>
<dbReference type="PANTHER" id="PTHR39209:SF2">
    <property type="entry name" value="CYTOPLASMIC PROTEIN"/>
    <property type="match status" value="1"/>
</dbReference>
<feature type="domain" description="B3/B4 tRNA-binding" evidence="1">
    <location>
        <begin position="61"/>
        <end position="213"/>
    </location>
</feature>
<gene>
    <name evidence="2" type="ORF">IV56_GL001548</name>
</gene>
<dbReference type="PANTHER" id="PTHR39209">
    <property type="match status" value="1"/>
</dbReference>
<keyword evidence="3" id="KW-1185">Reference proteome</keyword>
<dbReference type="SMART" id="SM00873">
    <property type="entry name" value="B3_4"/>
    <property type="match status" value="1"/>
</dbReference>
<evidence type="ECO:0000313" key="3">
    <source>
        <dbReference type="Proteomes" id="UP000050969"/>
    </source>
</evidence>
<accession>A0A0R2MXN0</accession>
<dbReference type="PATRIC" id="fig|1293598.4.peg.1613"/>
<reference evidence="2 3" key="1">
    <citation type="journal article" date="2015" name="Genome Announc.">
        <title>Expanding the biotechnology potential of lactobacilli through comparative genomics of 213 strains and associated genera.</title>
        <authorList>
            <person name="Sun Z."/>
            <person name="Harris H.M."/>
            <person name="McCann A."/>
            <person name="Guo C."/>
            <person name="Argimon S."/>
            <person name="Zhang W."/>
            <person name="Yang X."/>
            <person name="Jeffery I.B."/>
            <person name="Cooney J.C."/>
            <person name="Kagawa T.F."/>
            <person name="Liu W."/>
            <person name="Song Y."/>
            <person name="Salvetti E."/>
            <person name="Wrobel A."/>
            <person name="Rasinkangas P."/>
            <person name="Parkhill J."/>
            <person name="Rea M.C."/>
            <person name="O'Sullivan O."/>
            <person name="Ritari J."/>
            <person name="Douillard F.P."/>
            <person name="Paul Ross R."/>
            <person name="Yang R."/>
            <person name="Briner A.E."/>
            <person name="Felis G.E."/>
            <person name="de Vos W.M."/>
            <person name="Barrangou R."/>
            <person name="Klaenhammer T.R."/>
            <person name="Caufield P.W."/>
            <person name="Cui Y."/>
            <person name="Zhang H."/>
            <person name="O'Toole P.W."/>
        </authorList>
    </citation>
    <scope>NUCLEOTIDE SEQUENCE [LARGE SCALE GENOMIC DNA]</scope>
    <source>
        <strain evidence="2 3">DSM 24301</strain>
    </source>
</reference>